<dbReference type="InterPro" id="IPR028994">
    <property type="entry name" value="Integrin_alpha_N"/>
</dbReference>
<evidence type="ECO:0000313" key="2">
    <source>
        <dbReference type="EMBL" id="VAW21185.1"/>
    </source>
</evidence>
<dbReference type="Gene3D" id="2.40.128.340">
    <property type="match status" value="1"/>
</dbReference>
<proteinExistence type="predicted"/>
<accession>A0A3B0TRC1</accession>
<dbReference type="SUPFAM" id="SSF69318">
    <property type="entry name" value="Integrin alpha N-terminal domain"/>
    <property type="match status" value="1"/>
</dbReference>
<sequence>MRSFLLIILGFVLALTASAFAQETSGKTDPQAIGDLRIATGQKDIASAWLIAPTTRYPHFIIGSKYEPSGLRVKLANGKVLTLMLDKDQVFEDRTPRLADLNGDGRDEIILVLTSLTKGASLAAYSVAGDKLVLTAKTDFIGRAFRWLNPAGIADYDGDGRLDVALVQKPHLVKRLEMWSLEDGKFVRSQSIDDVSNHRINSKNTDMAASADFNGDGIVDLAILSGNYTKVRVFSFAGGRAKEIGRFDLPAPADGDFTLVRFAQGWQLRVPLLNIADYALNLAL</sequence>
<keyword evidence="1" id="KW-0732">Signal</keyword>
<gene>
    <name evidence="2" type="ORF">MNBD_ALPHA12-2094</name>
</gene>
<evidence type="ECO:0000256" key="1">
    <source>
        <dbReference type="ARBA" id="ARBA00022729"/>
    </source>
</evidence>
<dbReference type="AlphaFoldDB" id="A0A3B0TRC1"/>
<protein>
    <recommendedName>
        <fullName evidence="3">VCBS repeat-containing protein</fullName>
    </recommendedName>
</protein>
<dbReference type="EMBL" id="UOEO01000159">
    <property type="protein sequence ID" value="VAW21185.1"/>
    <property type="molecule type" value="Genomic_DNA"/>
</dbReference>
<name>A0A3B0TRC1_9ZZZZ</name>
<evidence type="ECO:0008006" key="3">
    <source>
        <dbReference type="Google" id="ProtNLM"/>
    </source>
</evidence>
<reference evidence="2" key="1">
    <citation type="submission" date="2018-06" db="EMBL/GenBank/DDBJ databases">
        <authorList>
            <person name="Zhirakovskaya E."/>
        </authorList>
    </citation>
    <scope>NUCLEOTIDE SEQUENCE</scope>
</reference>
<organism evidence="2">
    <name type="scientific">hydrothermal vent metagenome</name>
    <dbReference type="NCBI Taxonomy" id="652676"/>
    <lineage>
        <taxon>unclassified sequences</taxon>
        <taxon>metagenomes</taxon>
        <taxon>ecological metagenomes</taxon>
    </lineage>
</organism>
<dbReference type="InterPro" id="IPR013517">
    <property type="entry name" value="FG-GAP"/>
</dbReference>
<dbReference type="Pfam" id="PF13517">
    <property type="entry name" value="FG-GAP_3"/>
    <property type="match status" value="1"/>
</dbReference>